<dbReference type="Proteomes" id="UP000800040">
    <property type="component" value="Unassembled WGS sequence"/>
</dbReference>
<keyword evidence="3" id="KW-0843">Virulence</keyword>
<accession>A0A6A5K523</accession>
<dbReference type="GO" id="GO:0005777">
    <property type="term" value="C:peroxisome"/>
    <property type="evidence" value="ECO:0007669"/>
    <property type="project" value="UniProtKB-SubCell"/>
</dbReference>
<evidence type="ECO:0000256" key="2">
    <source>
        <dbReference type="ARBA" id="ARBA00005668"/>
    </source>
</evidence>
<evidence type="ECO:0000256" key="1">
    <source>
        <dbReference type="ARBA" id="ARBA00004275"/>
    </source>
</evidence>
<proteinExistence type="inferred from homology"/>
<evidence type="ECO:0000313" key="7">
    <source>
        <dbReference type="Proteomes" id="UP000800040"/>
    </source>
</evidence>
<name>A0A6A5K523_9PLEO</name>
<feature type="domain" description="AB hydrolase-1" evidence="5">
    <location>
        <begin position="5"/>
        <end position="264"/>
    </location>
</feature>
<dbReference type="OrthoDB" id="408373at2759"/>
<organism evidence="6 7">
    <name type="scientific">Decorospora gaudefroyi</name>
    <dbReference type="NCBI Taxonomy" id="184978"/>
    <lineage>
        <taxon>Eukaryota</taxon>
        <taxon>Fungi</taxon>
        <taxon>Dikarya</taxon>
        <taxon>Ascomycota</taxon>
        <taxon>Pezizomycotina</taxon>
        <taxon>Dothideomycetes</taxon>
        <taxon>Pleosporomycetidae</taxon>
        <taxon>Pleosporales</taxon>
        <taxon>Pleosporineae</taxon>
        <taxon>Pleosporaceae</taxon>
        <taxon>Decorospora</taxon>
    </lineage>
</organism>
<protein>
    <submittedName>
        <fullName evidence="6">Alpha/beta-hydrolase</fullName>
    </submittedName>
</protein>
<evidence type="ECO:0000259" key="5">
    <source>
        <dbReference type="Pfam" id="PF12697"/>
    </source>
</evidence>
<sequence length="274" mass="29493">MIPLLPPHGPLFVPDLPGYGASAPIENNDKLSVGTVLLEALKTELSKTKILNNNKPEKPKVVIIGHDRGARVAHHLTVNGVSGVEILGVCLIDIVPTSTQWQHHASPGTASKEATGYFHWPFLANVDLATRMIRAFGPSNFCQEMILRWAGSSASGLEKLKADDALEVYGNFLAQSHTLTATCEDYREGATTDVEREQRGWEQGVRIEVPLLLLYSASGIGARFAFPDVWLEWVRGGVRVGSHALGGGVGHFGPEEAPDECADVVKAWLGTLGG</sequence>
<keyword evidence="4" id="KW-0576">Peroxisome</keyword>
<dbReference type="Pfam" id="PF12697">
    <property type="entry name" value="Abhydrolase_6"/>
    <property type="match status" value="1"/>
</dbReference>
<dbReference type="EMBL" id="ML975341">
    <property type="protein sequence ID" value="KAF1832338.1"/>
    <property type="molecule type" value="Genomic_DNA"/>
</dbReference>
<reference evidence="6" key="1">
    <citation type="submission" date="2020-01" db="EMBL/GenBank/DDBJ databases">
        <authorList>
            <consortium name="DOE Joint Genome Institute"/>
            <person name="Haridas S."/>
            <person name="Albert R."/>
            <person name="Binder M."/>
            <person name="Bloem J."/>
            <person name="Labutti K."/>
            <person name="Salamov A."/>
            <person name="Andreopoulos B."/>
            <person name="Baker S.E."/>
            <person name="Barry K."/>
            <person name="Bills G."/>
            <person name="Bluhm B.H."/>
            <person name="Cannon C."/>
            <person name="Castanera R."/>
            <person name="Culley D.E."/>
            <person name="Daum C."/>
            <person name="Ezra D."/>
            <person name="Gonzalez J.B."/>
            <person name="Henrissat B."/>
            <person name="Kuo A."/>
            <person name="Liang C."/>
            <person name="Lipzen A."/>
            <person name="Lutzoni F."/>
            <person name="Magnuson J."/>
            <person name="Mondo S."/>
            <person name="Nolan M."/>
            <person name="Ohm R."/>
            <person name="Pangilinan J."/>
            <person name="Park H.-J."/>
            <person name="Ramirez L."/>
            <person name="Alfaro M."/>
            <person name="Sun H."/>
            <person name="Tritt A."/>
            <person name="Yoshinaga Y."/>
            <person name="Zwiers L.-H."/>
            <person name="Turgeon B.G."/>
            <person name="Goodwin S.B."/>
            <person name="Spatafora J.W."/>
            <person name="Crous P.W."/>
            <person name="Grigoriev I.V."/>
        </authorList>
    </citation>
    <scope>NUCLEOTIDE SEQUENCE</scope>
    <source>
        <strain evidence="6">P77</strain>
    </source>
</reference>
<comment type="similarity">
    <text evidence="2">Belongs to the AB hydrolase superfamily. AKT2 hydrolase family.</text>
</comment>
<dbReference type="SUPFAM" id="SSF53474">
    <property type="entry name" value="alpha/beta-Hydrolases"/>
    <property type="match status" value="1"/>
</dbReference>
<comment type="subcellular location">
    <subcellularLocation>
        <location evidence="1">Peroxisome</location>
    </subcellularLocation>
</comment>
<dbReference type="Gene3D" id="3.40.50.1820">
    <property type="entry name" value="alpha/beta hydrolase"/>
    <property type="match status" value="1"/>
</dbReference>
<dbReference type="GO" id="GO:0016787">
    <property type="term" value="F:hydrolase activity"/>
    <property type="evidence" value="ECO:0007669"/>
    <property type="project" value="UniProtKB-KW"/>
</dbReference>
<dbReference type="InterPro" id="IPR029058">
    <property type="entry name" value="AB_hydrolase_fold"/>
</dbReference>
<keyword evidence="7" id="KW-1185">Reference proteome</keyword>
<gene>
    <name evidence="6" type="ORF">BDW02DRAFT_571166</name>
</gene>
<dbReference type="InterPro" id="IPR000073">
    <property type="entry name" value="AB_hydrolase_1"/>
</dbReference>
<evidence type="ECO:0000256" key="4">
    <source>
        <dbReference type="ARBA" id="ARBA00023140"/>
    </source>
</evidence>
<dbReference type="AlphaFoldDB" id="A0A6A5K523"/>
<evidence type="ECO:0000256" key="3">
    <source>
        <dbReference type="ARBA" id="ARBA00023026"/>
    </source>
</evidence>
<evidence type="ECO:0000313" key="6">
    <source>
        <dbReference type="EMBL" id="KAF1832338.1"/>
    </source>
</evidence>
<keyword evidence="6" id="KW-0378">Hydrolase</keyword>